<evidence type="ECO:0000313" key="2">
    <source>
        <dbReference type="EMBL" id="QTD53894.1"/>
    </source>
</evidence>
<dbReference type="RefSeq" id="WP_237383994.1">
    <property type="nucleotide sequence ID" value="NZ_CP071793.1"/>
</dbReference>
<dbReference type="InterPro" id="IPR036868">
    <property type="entry name" value="TusA-like_sf"/>
</dbReference>
<keyword evidence="3" id="KW-1185">Reference proteome</keyword>
<feature type="compositionally biased region" description="Polar residues" evidence="1">
    <location>
        <begin position="75"/>
        <end position="84"/>
    </location>
</feature>
<sequence length="295" mass="33104">MQLDLRGQTVTQAIAIVRQALDDAEDTEFEVITDSEVVKLNLSNAIAKLGYQCRFERKGASFVVTVKTGKKSRKPTPSNNSSSGVRREISAFPAKTVDRGEVRAARQRDRERRERRTNAPGDPVDQATSAGSRPTTNEAPQTRTRTERPTAPREPAASTRARKETPERPQAPRPGASGSNGGPNLPTLNWLVVQHEQIGDRDARLGTELLSDFLDSLDLARFQGVFLVHRGVRLIDPTFQQGRFLKLLEEKRFHIWACSRSLAYYQLEDKVKPPIQTAQIADLQRLTAHYQLIWI</sequence>
<evidence type="ECO:0000256" key="1">
    <source>
        <dbReference type="SAM" id="MobiDB-lite"/>
    </source>
</evidence>
<evidence type="ECO:0000313" key="3">
    <source>
        <dbReference type="Proteomes" id="UP000663929"/>
    </source>
</evidence>
<feature type="compositionally biased region" description="Basic and acidic residues" evidence="1">
    <location>
        <begin position="96"/>
        <end position="117"/>
    </location>
</feature>
<organism evidence="2 3">
    <name type="scientific">Sulfidibacter corallicola</name>
    <dbReference type="NCBI Taxonomy" id="2818388"/>
    <lineage>
        <taxon>Bacteria</taxon>
        <taxon>Pseudomonadati</taxon>
        <taxon>Acidobacteriota</taxon>
        <taxon>Holophagae</taxon>
        <taxon>Acanthopleuribacterales</taxon>
        <taxon>Acanthopleuribacteraceae</taxon>
        <taxon>Sulfidibacter</taxon>
    </lineage>
</organism>
<feature type="region of interest" description="Disordered" evidence="1">
    <location>
        <begin position="67"/>
        <end position="187"/>
    </location>
</feature>
<protein>
    <submittedName>
        <fullName evidence="2">Uncharacterized protein</fullName>
    </submittedName>
</protein>
<gene>
    <name evidence="2" type="ORF">J3U87_15710</name>
</gene>
<name>A0A8A4TXS0_SULCO</name>
<dbReference type="EMBL" id="CP071793">
    <property type="protein sequence ID" value="QTD53894.1"/>
    <property type="molecule type" value="Genomic_DNA"/>
</dbReference>
<feature type="compositionally biased region" description="Polar residues" evidence="1">
    <location>
        <begin position="126"/>
        <end position="137"/>
    </location>
</feature>
<proteinExistence type="predicted"/>
<dbReference type="Proteomes" id="UP000663929">
    <property type="component" value="Chromosome"/>
</dbReference>
<dbReference type="Gene3D" id="3.30.110.40">
    <property type="entry name" value="TusA-like domain"/>
    <property type="match status" value="1"/>
</dbReference>
<dbReference type="KEGG" id="scor:J3U87_15710"/>
<reference evidence="2" key="1">
    <citation type="submission" date="2021-03" db="EMBL/GenBank/DDBJ databases">
        <title>Acanthopleuribacteraceae sp. M133.</title>
        <authorList>
            <person name="Wang G."/>
        </authorList>
    </citation>
    <scope>NUCLEOTIDE SEQUENCE</scope>
    <source>
        <strain evidence="2">M133</strain>
    </source>
</reference>
<accession>A0A8A4TXS0</accession>
<dbReference type="AlphaFoldDB" id="A0A8A4TXS0"/>